<evidence type="ECO:0000313" key="3">
    <source>
        <dbReference type="Proteomes" id="UP000623467"/>
    </source>
</evidence>
<feature type="chain" id="PRO_5034551376" evidence="1">
    <location>
        <begin position="24"/>
        <end position="303"/>
    </location>
</feature>
<keyword evidence="3" id="KW-1185">Reference proteome</keyword>
<dbReference type="Pfam" id="PF13668">
    <property type="entry name" value="Ferritin_2"/>
    <property type="match status" value="1"/>
</dbReference>
<dbReference type="PANTHER" id="PTHR31694:SF26">
    <property type="entry name" value="OS05G0151100 PROTEIN"/>
    <property type="match status" value="1"/>
</dbReference>
<evidence type="ECO:0000256" key="1">
    <source>
        <dbReference type="SAM" id="SignalP"/>
    </source>
</evidence>
<proteinExistence type="predicted"/>
<gene>
    <name evidence="2" type="ORF">MSAN_00086300</name>
</gene>
<dbReference type="Proteomes" id="UP000623467">
    <property type="component" value="Unassembled WGS sequence"/>
</dbReference>
<name>A0A8H7DLG1_9AGAR</name>
<accession>A0A8H7DLG1</accession>
<feature type="signal peptide" evidence="1">
    <location>
        <begin position="1"/>
        <end position="23"/>
    </location>
</feature>
<evidence type="ECO:0000313" key="2">
    <source>
        <dbReference type="EMBL" id="KAF7376693.1"/>
    </source>
</evidence>
<dbReference type="AlphaFoldDB" id="A0A8H7DLG1"/>
<dbReference type="OrthoDB" id="1001765at2759"/>
<sequence length="303" mass="32167">MKYSSTIAVLFTLCLSTVAKAKALPTRRDVSDPQVLNFALTLEHLESAFYQQGLDHFSPSDFAAAGFPDWARARFEQIREHEATHVEFLSTALGLAGVSAVAPCKYNFHFTDVHSFVDTSEVLEAVGTTAYTGGAALVSNKEYLTAAASILAVEARHAAWISSAAQGYNAWDTAFQPALTPNQVYTVATSFIESCPASNADSLPPLTVFAPLAVTNAHPGRTATLTFTAPTSSTPLHAAFISGITAPVFVPIYNGNQVAIPRDLLGFTFCVVTTKDGGDLDDSTTVAGPAVLNFPFDSRGHTV</sequence>
<organism evidence="2 3">
    <name type="scientific">Mycena sanguinolenta</name>
    <dbReference type="NCBI Taxonomy" id="230812"/>
    <lineage>
        <taxon>Eukaryota</taxon>
        <taxon>Fungi</taxon>
        <taxon>Dikarya</taxon>
        <taxon>Basidiomycota</taxon>
        <taxon>Agaricomycotina</taxon>
        <taxon>Agaricomycetes</taxon>
        <taxon>Agaricomycetidae</taxon>
        <taxon>Agaricales</taxon>
        <taxon>Marasmiineae</taxon>
        <taxon>Mycenaceae</taxon>
        <taxon>Mycena</taxon>
    </lineage>
</organism>
<dbReference type="InterPro" id="IPR009078">
    <property type="entry name" value="Ferritin-like_SF"/>
</dbReference>
<dbReference type="EMBL" id="JACAZH010000001">
    <property type="protein sequence ID" value="KAF7376693.1"/>
    <property type="molecule type" value="Genomic_DNA"/>
</dbReference>
<dbReference type="CDD" id="cd00657">
    <property type="entry name" value="Ferritin_like"/>
    <property type="match status" value="1"/>
</dbReference>
<dbReference type="PANTHER" id="PTHR31694">
    <property type="entry name" value="DESICCATION-LIKE PROTEIN"/>
    <property type="match status" value="1"/>
</dbReference>
<dbReference type="InterPro" id="IPR052965">
    <property type="entry name" value="Pigment-catalase-like"/>
</dbReference>
<keyword evidence="1" id="KW-0732">Signal</keyword>
<comment type="caution">
    <text evidence="2">The sequence shown here is derived from an EMBL/GenBank/DDBJ whole genome shotgun (WGS) entry which is preliminary data.</text>
</comment>
<dbReference type="SUPFAM" id="SSF47240">
    <property type="entry name" value="Ferritin-like"/>
    <property type="match status" value="1"/>
</dbReference>
<protein>
    <submittedName>
        <fullName evidence="2">Protein rds1</fullName>
    </submittedName>
</protein>
<reference evidence="2" key="1">
    <citation type="submission" date="2020-05" db="EMBL/GenBank/DDBJ databases">
        <title>Mycena genomes resolve the evolution of fungal bioluminescence.</title>
        <authorList>
            <person name="Tsai I.J."/>
        </authorList>
    </citation>
    <scope>NUCLEOTIDE SEQUENCE</scope>
    <source>
        <strain evidence="2">160909Yilan</strain>
    </source>
</reference>